<comment type="caution">
    <text evidence="1">The sequence shown here is derived from an EMBL/GenBank/DDBJ whole genome shotgun (WGS) entry which is preliminary data.</text>
</comment>
<accession>A0A9D4K047</accession>
<reference evidence="1" key="2">
    <citation type="submission" date="2020-11" db="EMBL/GenBank/DDBJ databases">
        <authorList>
            <person name="McCartney M.A."/>
            <person name="Auch B."/>
            <person name="Kono T."/>
            <person name="Mallez S."/>
            <person name="Becker A."/>
            <person name="Gohl D.M."/>
            <person name="Silverstein K.A.T."/>
            <person name="Koren S."/>
            <person name="Bechman K.B."/>
            <person name="Herman A."/>
            <person name="Abrahante J.E."/>
            <person name="Garbe J."/>
        </authorList>
    </citation>
    <scope>NUCLEOTIDE SEQUENCE</scope>
    <source>
        <strain evidence="1">Duluth1</strain>
        <tissue evidence="1">Whole animal</tissue>
    </source>
</reference>
<protein>
    <submittedName>
        <fullName evidence="1">Uncharacterized protein</fullName>
    </submittedName>
</protein>
<name>A0A9D4K047_DREPO</name>
<sequence length="281" mass="32398">MHEDNECHNMHTLDSERILVILTRTPCAGSHIFQQTGTIISKLSQGILSTNVLTKFHEDLTINVTSRVLTRKYHPPPLRIYFLTIFKHIQDIIKSNDLTKFHLCFSTNLNHFQTCFKYHWDESSDQVYEDLTINVVSRVKTSLPPGGSVFQPTGTIFIIVQDIIGTDLNEFHNEDLSINVYSRMLTNIIWTNLLTKFHEDRKINVASRVLTRKNAPSPGGHVFQPTDIIFELVQDIIGINLLTKFHEDWTINVASRVKTSLLPDWKINVAFRVLKRNKMCL</sequence>
<keyword evidence="2" id="KW-1185">Reference proteome</keyword>
<dbReference type="EMBL" id="JAIWYP010000004">
    <property type="protein sequence ID" value="KAH3831245.1"/>
    <property type="molecule type" value="Genomic_DNA"/>
</dbReference>
<evidence type="ECO:0000313" key="2">
    <source>
        <dbReference type="Proteomes" id="UP000828390"/>
    </source>
</evidence>
<evidence type="ECO:0000313" key="1">
    <source>
        <dbReference type="EMBL" id="KAH3831245.1"/>
    </source>
</evidence>
<gene>
    <name evidence="1" type="ORF">DPMN_104507</name>
</gene>
<organism evidence="1 2">
    <name type="scientific">Dreissena polymorpha</name>
    <name type="common">Zebra mussel</name>
    <name type="synonym">Mytilus polymorpha</name>
    <dbReference type="NCBI Taxonomy" id="45954"/>
    <lineage>
        <taxon>Eukaryota</taxon>
        <taxon>Metazoa</taxon>
        <taxon>Spiralia</taxon>
        <taxon>Lophotrochozoa</taxon>
        <taxon>Mollusca</taxon>
        <taxon>Bivalvia</taxon>
        <taxon>Autobranchia</taxon>
        <taxon>Heteroconchia</taxon>
        <taxon>Euheterodonta</taxon>
        <taxon>Imparidentia</taxon>
        <taxon>Neoheterodontei</taxon>
        <taxon>Myida</taxon>
        <taxon>Dreissenoidea</taxon>
        <taxon>Dreissenidae</taxon>
        <taxon>Dreissena</taxon>
    </lineage>
</organism>
<dbReference type="Proteomes" id="UP000828390">
    <property type="component" value="Unassembled WGS sequence"/>
</dbReference>
<reference evidence="1" key="1">
    <citation type="journal article" date="2019" name="bioRxiv">
        <title>The Genome of the Zebra Mussel, Dreissena polymorpha: A Resource for Invasive Species Research.</title>
        <authorList>
            <person name="McCartney M.A."/>
            <person name="Auch B."/>
            <person name="Kono T."/>
            <person name="Mallez S."/>
            <person name="Zhang Y."/>
            <person name="Obille A."/>
            <person name="Becker A."/>
            <person name="Abrahante J.E."/>
            <person name="Garbe J."/>
            <person name="Badalamenti J.P."/>
            <person name="Herman A."/>
            <person name="Mangelson H."/>
            <person name="Liachko I."/>
            <person name="Sullivan S."/>
            <person name="Sone E.D."/>
            <person name="Koren S."/>
            <person name="Silverstein K.A.T."/>
            <person name="Beckman K.B."/>
            <person name="Gohl D.M."/>
        </authorList>
    </citation>
    <scope>NUCLEOTIDE SEQUENCE</scope>
    <source>
        <strain evidence="1">Duluth1</strain>
        <tissue evidence="1">Whole animal</tissue>
    </source>
</reference>
<proteinExistence type="predicted"/>
<dbReference type="AlphaFoldDB" id="A0A9D4K047"/>